<accession>A0A427BB61</accession>
<proteinExistence type="predicted"/>
<evidence type="ECO:0000313" key="3">
    <source>
        <dbReference type="Proteomes" id="UP000287651"/>
    </source>
</evidence>
<dbReference type="InterPro" id="IPR005162">
    <property type="entry name" value="Retrotrans_gag_dom"/>
</dbReference>
<dbReference type="Pfam" id="PF03732">
    <property type="entry name" value="Retrotrans_gag"/>
    <property type="match status" value="1"/>
</dbReference>
<feature type="domain" description="Retrotransposon gag" evidence="1">
    <location>
        <begin position="81"/>
        <end position="152"/>
    </location>
</feature>
<reference evidence="2 3" key="1">
    <citation type="journal article" date="2014" name="Agronomy (Basel)">
        <title>A Draft Genome Sequence for Ensete ventricosum, the Drought-Tolerant Tree Against Hunger.</title>
        <authorList>
            <person name="Harrison J."/>
            <person name="Moore K.A."/>
            <person name="Paszkiewicz K."/>
            <person name="Jones T."/>
            <person name="Grant M."/>
            <person name="Ambacheew D."/>
            <person name="Muzemil S."/>
            <person name="Studholme D.J."/>
        </authorList>
    </citation>
    <scope>NUCLEOTIDE SEQUENCE [LARGE SCALE GENOMIC DNA]</scope>
</reference>
<dbReference type="PANTHER" id="PTHR33223:SF10">
    <property type="entry name" value="AMINOTRANSFERASE-LIKE PLANT MOBILE DOMAIN-CONTAINING PROTEIN"/>
    <property type="match status" value="1"/>
</dbReference>
<evidence type="ECO:0000259" key="1">
    <source>
        <dbReference type="Pfam" id="PF03732"/>
    </source>
</evidence>
<dbReference type="PANTHER" id="PTHR33223">
    <property type="entry name" value="CCHC-TYPE DOMAIN-CONTAINING PROTEIN"/>
    <property type="match status" value="1"/>
</dbReference>
<protein>
    <recommendedName>
        <fullName evidence="1">Retrotransposon gag domain-containing protein</fullName>
    </recommendedName>
</protein>
<dbReference type="EMBL" id="AMZH03000073">
    <property type="protein sequence ID" value="RRT85717.1"/>
    <property type="molecule type" value="Genomic_DNA"/>
</dbReference>
<dbReference type="AlphaFoldDB" id="A0A427BB61"/>
<sequence>MCYGVDQDASCLVEHTNKPLKAIAGVELSGMPQIQDKPILVNFCLPTLESLRWELRPGEAIVAFWAQMAMYNTFDALMCQAFPTTHRGLARMWYSRLKPSSIPSFDQLAREFELNFLASVRPKPSATLLFKLNHKDDEPLSQFATEIRGVPDSYPSLIMQAFLIDL</sequence>
<gene>
    <name evidence="2" type="ORF">B296_00003701</name>
</gene>
<evidence type="ECO:0000313" key="2">
    <source>
        <dbReference type="EMBL" id="RRT85717.1"/>
    </source>
</evidence>
<comment type="caution">
    <text evidence="2">The sequence shown here is derived from an EMBL/GenBank/DDBJ whole genome shotgun (WGS) entry which is preliminary data.</text>
</comment>
<organism evidence="2 3">
    <name type="scientific">Ensete ventricosum</name>
    <name type="common">Abyssinian banana</name>
    <name type="synonym">Musa ensete</name>
    <dbReference type="NCBI Taxonomy" id="4639"/>
    <lineage>
        <taxon>Eukaryota</taxon>
        <taxon>Viridiplantae</taxon>
        <taxon>Streptophyta</taxon>
        <taxon>Embryophyta</taxon>
        <taxon>Tracheophyta</taxon>
        <taxon>Spermatophyta</taxon>
        <taxon>Magnoliopsida</taxon>
        <taxon>Liliopsida</taxon>
        <taxon>Zingiberales</taxon>
        <taxon>Musaceae</taxon>
        <taxon>Ensete</taxon>
    </lineage>
</organism>
<name>A0A427BB61_ENSVE</name>
<dbReference type="Proteomes" id="UP000287651">
    <property type="component" value="Unassembled WGS sequence"/>
</dbReference>